<evidence type="ECO:0000313" key="2">
    <source>
        <dbReference type="EMBL" id="KTD47207.1"/>
    </source>
</evidence>
<proteinExistence type="predicted"/>
<dbReference type="Proteomes" id="UP000054608">
    <property type="component" value="Unassembled WGS sequence"/>
</dbReference>
<feature type="region of interest" description="Disordered" evidence="1">
    <location>
        <begin position="264"/>
        <end position="289"/>
    </location>
</feature>
<name>A0A0W0XR68_9GAMM</name>
<organism evidence="2 3">
    <name type="scientific">Legionella rubrilucens</name>
    <dbReference type="NCBI Taxonomy" id="458"/>
    <lineage>
        <taxon>Bacteria</taxon>
        <taxon>Pseudomonadati</taxon>
        <taxon>Pseudomonadota</taxon>
        <taxon>Gammaproteobacteria</taxon>
        <taxon>Legionellales</taxon>
        <taxon>Legionellaceae</taxon>
        <taxon>Legionella</taxon>
    </lineage>
</organism>
<feature type="region of interest" description="Disordered" evidence="1">
    <location>
        <begin position="337"/>
        <end position="357"/>
    </location>
</feature>
<keyword evidence="3" id="KW-1185">Reference proteome</keyword>
<gene>
    <name evidence="2" type="ORF">Lrub_2129</name>
</gene>
<protein>
    <submittedName>
        <fullName evidence="2">Uncharacterized protein</fullName>
    </submittedName>
</protein>
<sequence length="461" mass="51988">MGKATDEFRKRDNEKGGFEDCREFNTWYDNEDTKRIAWTLFTHLPESKTKALFLSPQVLFDGIYSRNIGDVLNIAADWFRKTPEHVRYFPFIFKPELAGVHYVAGVFVKVAALGMKLVLFNPAGQIKHLDLTKLDKLIPVHASPHALQTAKKDGGKLVSCGPLSLYFLEYVLNNPNWLETVDEKFVLPDDLARFNDEETYKDNILKLRKGHDELLQTVTDEDLDRVTEFYEPFDAALLSALDTLDKKREKESLLHFDDLYAEEGSDDEPLLYNPEDVSEDYPSGDDEQVDEVVSQLTEPSDESPVVSSIEYPTVSFSRTMQETDELKRPLPVEVEVESADDIAPRTSSLQTNTASVADPSLHIAQTPEGHDEAEVSGVVAVRAEIERLRKKTGLLSWGCTDKSNRIEQALTTACQEKNGDVRRNPAVREALGAHRIGFFGKAQSLRNIDESLTREGYSVLI</sequence>
<dbReference type="PATRIC" id="fig|458.5.peg.2220"/>
<dbReference type="RefSeq" id="WP_058532106.1">
    <property type="nucleotide sequence ID" value="NZ_CAAAIN010000002.1"/>
</dbReference>
<feature type="compositionally biased region" description="Acidic residues" evidence="1">
    <location>
        <begin position="276"/>
        <end position="289"/>
    </location>
</feature>
<dbReference type="STRING" id="458.Lrub_2129"/>
<evidence type="ECO:0000313" key="3">
    <source>
        <dbReference type="Proteomes" id="UP000054608"/>
    </source>
</evidence>
<feature type="compositionally biased region" description="Polar residues" evidence="1">
    <location>
        <begin position="345"/>
        <end position="355"/>
    </location>
</feature>
<dbReference type="OrthoDB" id="5637502at2"/>
<dbReference type="AlphaFoldDB" id="A0A0W0XR68"/>
<accession>A0A0W0XR68</accession>
<evidence type="ECO:0000256" key="1">
    <source>
        <dbReference type="SAM" id="MobiDB-lite"/>
    </source>
</evidence>
<dbReference type="EMBL" id="LNYT01000020">
    <property type="protein sequence ID" value="KTD47207.1"/>
    <property type="molecule type" value="Genomic_DNA"/>
</dbReference>
<comment type="caution">
    <text evidence="2">The sequence shown here is derived from an EMBL/GenBank/DDBJ whole genome shotgun (WGS) entry which is preliminary data.</text>
</comment>
<reference evidence="2 3" key="1">
    <citation type="submission" date="2015-11" db="EMBL/GenBank/DDBJ databases">
        <title>Genomic analysis of 38 Legionella species identifies large and diverse effector repertoires.</title>
        <authorList>
            <person name="Burstein D."/>
            <person name="Amaro F."/>
            <person name="Zusman T."/>
            <person name="Lifshitz Z."/>
            <person name="Cohen O."/>
            <person name="Gilbert J.A."/>
            <person name="Pupko T."/>
            <person name="Shuman H.A."/>
            <person name="Segal G."/>
        </authorList>
    </citation>
    <scope>NUCLEOTIDE SEQUENCE [LARGE SCALE GENOMIC DNA]</scope>
    <source>
        <strain evidence="2 3">WA-270A-C2</strain>
    </source>
</reference>